<dbReference type="AlphaFoldDB" id="A0AAV4PIH7"/>
<protein>
    <submittedName>
        <fullName evidence="1">Uncharacterized protein</fullName>
    </submittedName>
</protein>
<dbReference type="EMBL" id="BPLR01004449">
    <property type="protein sequence ID" value="GIX94917.1"/>
    <property type="molecule type" value="Genomic_DNA"/>
</dbReference>
<organism evidence="1 2">
    <name type="scientific">Caerostris extrusa</name>
    <name type="common">Bark spider</name>
    <name type="synonym">Caerostris bankana</name>
    <dbReference type="NCBI Taxonomy" id="172846"/>
    <lineage>
        <taxon>Eukaryota</taxon>
        <taxon>Metazoa</taxon>
        <taxon>Ecdysozoa</taxon>
        <taxon>Arthropoda</taxon>
        <taxon>Chelicerata</taxon>
        <taxon>Arachnida</taxon>
        <taxon>Araneae</taxon>
        <taxon>Araneomorphae</taxon>
        <taxon>Entelegynae</taxon>
        <taxon>Araneoidea</taxon>
        <taxon>Araneidae</taxon>
        <taxon>Caerostris</taxon>
    </lineage>
</organism>
<dbReference type="Proteomes" id="UP001054945">
    <property type="component" value="Unassembled WGS sequence"/>
</dbReference>
<proteinExistence type="predicted"/>
<comment type="caution">
    <text evidence="1">The sequence shown here is derived from an EMBL/GenBank/DDBJ whole genome shotgun (WGS) entry which is preliminary data.</text>
</comment>
<sequence>MKVLGDFKHKKVELPPHNQVFFIVILDNHSNLKRHTRHLHPALHTIVLRITTTATPPPHQKTPIKLSHAFNGLRLTLGPKNTPVSAL</sequence>
<keyword evidence="2" id="KW-1185">Reference proteome</keyword>
<evidence type="ECO:0000313" key="1">
    <source>
        <dbReference type="EMBL" id="GIX94917.1"/>
    </source>
</evidence>
<evidence type="ECO:0000313" key="2">
    <source>
        <dbReference type="Proteomes" id="UP001054945"/>
    </source>
</evidence>
<accession>A0AAV4PIH7</accession>
<name>A0AAV4PIH7_CAEEX</name>
<reference evidence="1 2" key="1">
    <citation type="submission" date="2021-06" db="EMBL/GenBank/DDBJ databases">
        <title>Caerostris extrusa draft genome.</title>
        <authorList>
            <person name="Kono N."/>
            <person name="Arakawa K."/>
        </authorList>
    </citation>
    <scope>NUCLEOTIDE SEQUENCE [LARGE SCALE GENOMIC DNA]</scope>
</reference>
<gene>
    <name evidence="1" type="ORF">CEXT_542081</name>
</gene>